<gene>
    <name evidence="1" type="ORF">D5086_010733</name>
</gene>
<proteinExistence type="predicted"/>
<dbReference type="EMBL" id="RCHU02000005">
    <property type="protein sequence ID" value="KAL3592093.1"/>
    <property type="molecule type" value="Genomic_DNA"/>
</dbReference>
<evidence type="ECO:0000313" key="1">
    <source>
        <dbReference type="EMBL" id="KAL3592093.1"/>
    </source>
</evidence>
<comment type="caution">
    <text evidence="1">The sequence shown here is derived from an EMBL/GenBank/DDBJ whole genome shotgun (WGS) entry which is preliminary data.</text>
</comment>
<evidence type="ECO:0000313" key="2">
    <source>
        <dbReference type="Proteomes" id="UP000309997"/>
    </source>
</evidence>
<sequence>MELSLDLSLVYVPKAISECLKEVSMGKDGSQKLPNPDDYVKRLEDERRKIDAFKRELPLCMLLLNEAIIRLKEEAMQCKELNALVPLKGDSNEDGNDKKKWMSSVQLWNTNNNINLDCKNQDTRSEPKQRSEEDDDRSTCENPIQLGNHGNKGGAFVPFQALSGFERSKKKEEKEVVSQVTGLSLMTPVPKSCDFMSKSTNCGNQMKIQSKSQQQQQQQRQHAYRKQRRCWSPELHRCFVDALQQLGGYQVATPKQIRELMQVDGLTNDEVKSHLQKYRLHLRKVPASSATPGNDLWQSQDQCEDPEMHNISESNSLKAPLHGSSSAKATSNTGGDSMEAEDDDKSESHSWNGVLHHPGEVHALDLEAMGAVVIVGSAMKPRESMHFFRAR</sequence>
<organism evidence="1 2">
    <name type="scientific">Populus alba</name>
    <name type="common">White poplar</name>
    <dbReference type="NCBI Taxonomy" id="43335"/>
    <lineage>
        <taxon>Eukaryota</taxon>
        <taxon>Viridiplantae</taxon>
        <taxon>Streptophyta</taxon>
        <taxon>Embryophyta</taxon>
        <taxon>Tracheophyta</taxon>
        <taxon>Spermatophyta</taxon>
        <taxon>Magnoliopsida</taxon>
        <taxon>eudicotyledons</taxon>
        <taxon>Gunneridae</taxon>
        <taxon>Pentapetalae</taxon>
        <taxon>rosids</taxon>
        <taxon>fabids</taxon>
        <taxon>Malpighiales</taxon>
        <taxon>Salicaceae</taxon>
        <taxon>Saliceae</taxon>
        <taxon>Populus</taxon>
    </lineage>
</organism>
<protein>
    <submittedName>
        <fullName evidence="1">Uncharacterized protein</fullName>
    </submittedName>
</protein>
<accession>A0ACC4CAL3</accession>
<keyword evidence="2" id="KW-1185">Reference proteome</keyword>
<reference evidence="1 2" key="1">
    <citation type="journal article" date="2024" name="Plant Biotechnol. J.">
        <title>Genome and CRISPR/Cas9 system of a widespread forest tree (Populus alba) in the world.</title>
        <authorList>
            <person name="Liu Y.J."/>
            <person name="Jiang P.F."/>
            <person name="Han X.M."/>
            <person name="Li X.Y."/>
            <person name="Wang H.M."/>
            <person name="Wang Y.J."/>
            <person name="Wang X.X."/>
            <person name="Zeng Q.Y."/>
        </authorList>
    </citation>
    <scope>NUCLEOTIDE SEQUENCE [LARGE SCALE GENOMIC DNA]</scope>
    <source>
        <strain evidence="2">cv. PAL-ZL1</strain>
    </source>
</reference>
<name>A0ACC4CAL3_POPAL</name>
<dbReference type="Proteomes" id="UP000309997">
    <property type="component" value="Unassembled WGS sequence"/>
</dbReference>